<evidence type="ECO:0000313" key="2">
    <source>
        <dbReference type="Proteomes" id="UP000649151"/>
    </source>
</evidence>
<dbReference type="Proteomes" id="UP000649151">
    <property type="component" value="Unassembled WGS sequence"/>
</dbReference>
<proteinExistence type="predicted"/>
<dbReference type="EMBL" id="JACOQK010000001">
    <property type="protein sequence ID" value="MBC5786821.1"/>
    <property type="molecule type" value="Genomic_DNA"/>
</dbReference>
<protein>
    <submittedName>
        <fullName evidence="1">Uncharacterized protein</fullName>
    </submittedName>
</protein>
<dbReference type="InterPro" id="IPR046171">
    <property type="entry name" value="DUF6173"/>
</dbReference>
<organism evidence="1 2">
    <name type="scientific">Clostridium facile</name>
    <dbReference type="NCBI Taxonomy" id="2763035"/>
    <lineage>
        <taxon>Bacteria</taxon>
        <taxon>Bacillati</taxon>
        <taxon>Bacillota</taxon>
        <taxon>Clostridia</taxon>
        <taxon>Eubacteriales</taxon>
        <taxon>Clostridiaceae</taxon>
        <taxon>Clostridium</taxon>
    </lineage>
</organism>
<evidence type="ECO:0000313" key="1">
    <source>
        <dbReference type="EMBL" id="MBC5786821.1"/>
    </source>
</evidence>
<reference evidence="1 2" key="1">
    <citation type="submission" date="2020-08" db="EMBL/GenBank/DDBJ databases">
        <title>Genome public.</title>
        <authorList>
            <person name="Liu C."/>
            <person name="Sun Q."/>
        </authorList>
    </citation>
    <scope>NUCLEOTIDE SEQUENCE [LARGE SCALE GENOMIC DNA]</scope>
    <source>
        <strain evidence="1 2">NSJ-27</strain>
    </source>
</reference>
<accession>A0ABR7INW6</accession>
<sequence>MELNYLNASGKSAVTGNPPLKEILNAIQAFEQNLEEHQEIALKLGGFGQSLTMFAEEIQCINDNMILFKGVSPHGEACTLIQHISQVNFILAAVPKSRDAETARRIKFMI</sequence>
<dbReference type="Pfam" id="PF19670">
    <property type="entry name" value="DUF6173"/>
    <property type="match status" value="1"/>
</dbReference>
<name>A0ABR7INW6_9CLOT</name>
<comment type="caution">
    <text evidence="1">The sequence shown here is derived from an EMBL/GenBank/DDBJ whole genome shotgun (WGS) entry which is preliminary data.</text>
</comment>
<gene>
    <name evidence="1" type="ORF">H8Z77_02140</name>
</gene>
<dbReference type="RefSeq" id="WP_069988447.1">
    <property type="nucleotide sequence ID" value="NZ_JACOQK010000001.1"/>
</dbReference>
<keyword evidence="2" id="KW-1185">Reference proteome</keyword>